<reference evidence="1" key="2">
    <citation type="submission" date="2020-09" db="EMBL/GenBank/DDBJ databases">
        <authorList>
            <person name="Sun Q."/>
            <person name="Zhou Y."/>
        </authorList>
    </citation>
    <scope>NUCLEOTIDE SEQUENCE</scope>
    <source>
        <strain evidence="1">CGMCC 1.15958</strain>
    </source>
</reference>
<dbReference type="EMBL" id="BMKK01000002">
    <property type="protein sequence ID" value="GGD51341.1"/>
    <property type="molecule type" value="Genomic_DNA"/>
</dbReference>
<proteinExistence type="predicted"/>
<name>A0A916YLN1_9BACT</name>
<dbReference type="InterPro" id="IPR003615">
    <property type="entry name" value="HNH_nuc"/>
</dbReference>
<evidence type="ECO:0008006" key="3">
    <source>
        <dbReference type="Google" id="ProtNLM"/>
    </source>
</evidence>
<gene>
    <name evidence="1" type="ORF">GCM10011514_14470</name>
</gene>
<reference evidence="1" key="1">
    <citation type="journal article" date="2014" name="Int. J. Syst. Evol. Microbiol.">
        <title>Complete genome sequence of Corynebacterium casei LMG S-19264T (=DSM 44701T), isolated from a smear-ripened cheese.</title>
        <authorList>
            <consortium name="US DOE Joint Genome Institute (JGI-PGF)"/>
            <person name="Walter F."/>
            <person name="Albersmeier A."/>
            <person name="Kalinowski J."/>
            <person name="Ruckert C."/>
        </authorList>
    </citation>
    <scope>NUCLEOTIDE SEQUENCE</scope>
    <source>
        <strain evidence="1">CGMCC 1.15958</strain>
    </source>
</reference>
<protein>
    <recommendedName>
        <fullName evidence="3">HNH nuclease domain-containing protein</fullName>
    </recommendedName>
</protein>
<dbReference type="RefSeq" id="WP_188765369.1">
    <property type="nucleotide sequence ID" value="NZ_BMKK01000002.1"/>
</dbReference>
<organism evidence="1 2">
    <name type="scientific">Emticicia aquatilis</name>
    <dbReference type="NCBI Taxonomy" id="1537369"/>
    <lineage>
        <taxon>Bacteria</taxon>
        <taxon>Pseudomonadati</taxon>
        <taxon>Bacteroidota</taxon>
        <taxon>Cytophagia</taxon>
        <taxon>Cytophagales</taxon>
        <taxon>Leadbetterellaceae</taxon>
        <taxon>Emticicia</taxon>
    </lineage>
</organism>
<evidence type="ECO:0000313" key="2">
    <source>
        <dbReference type="Proteomes" id="UP000609064"/>
    </source>
</evidence>
<sequence length="314" mass="36733">MRKVSKPLDSKPDILDFSKTPSTLEVLKQIISNQRVEEKHGEIYRGTYKDEQGVTKSKVRDELNKFYFKKCAYCESFESSAQIEHYRPKNKVIGIGKNNGYYWLCFEWTNLVPACFDCNKVGTGKGNKFPIISSASQRQFSVPINDDSSLRLGDFIYNSGYLSTEKPFLLHPEYDEPKLFFKFEWKQNQSYLNLIGIDKENRGQKTIKICDLNRENLGNNRGQRLYDVIITPILANLGLFLNLQKTLTEFERDLFEIFKILSKRAENKQIEFSLMWWFVFENVENFEKIIGATLPEGTQRNVVINLFKQFRNSQ</sequence>
<comment type="caution">
    <text evidence="1">The sequence shown here is derived from an EMBL/GenBank/DDBJ whole genome shotgun (WGS) entry which is preliminary data.</text>
</comment>
<dbReference type="Proteomes" id="UP000609064">
    <property type="component" value="Unassembled WGS sequence"/>
</dbReference>
<keyword evidence="2" id="KW-1185">Reference proteome</keyword>
<evidence type="ECO:0000313" key="1">
    <source>
        <dbReference type="EMBL" id="GGD51341.1"/>
    </source>
</evidence>
<dbReference type="CDD" id="cd00085">
    <property type="entry name" value="HNHc"/>
    <property type="match status" value="1"/>
</dbReference>
<dbReference type="AlphaFoldDB" id="A0A916YLN1"/>
<dbReference type="Gene3D" id="1.10.30.50">
    <property type="match status" value="1"/>
</dbReference>
<accession>A0A916YLN1</accession>